<feature type="coiled-coil region" evidence="1">
    <location>
        <begin position="229"/>
        <end position="263"/>
    </location>
</feature>
<dbReference type="AlphaFoldDB" id="A0AAU9ILU2"/>
<evidence type="ECO:0000313" key="3">
    <source>
        <dbReference type="Proteomes" id="UP001162131"/>
    </source>
</evidence>
<sequence>MSQEDVREFLRSMGFADDLIDEAYDRYQNWDKVADFLLDNANAIHNHEAERKNNSHRPAIRIGPPELPQKIRAIEERRTRKIIIHLKGKNYPLQAVNPEKELRLNELYFDQPIYLDRHEFPGIDEIERNNSHREFLVCKLSEDNTDDYTKKMFRAFKSLLTKTYEREAERRIIISNRYAYERKSIFLICHKSEYTGFGEVIRNTGYDFCLFEIPCRLWYNTVDPLELQLEEFKEREKLLIRNLNYLQNKLQQKKGRIRELKTKVMYG</sequence>
<evidence type="ECO:0000256" key="1">
    <source>
        <dbReference type="SAM" id="Coils"/>
    </source>
</evidence>
<dbReference type="EMBL" id="CAJZBQ010000013">
    <property type="protein sequence ID" value="CAG9315437.1"/>
    <property type="molecule type" value="Genomic_DNA"/>
</dbReference>
<comment type="caution">
    <text evidence="2">The sequence shown here is derived from an EMBL/GenBank/DDBJ whole genome shotgun (WGS) entry which is preliminary data.</text>
</comment>
<dbReference type="Proteomes" id="UP001162131">
    <property type="component" value="Unassembled WGS sequence"/>
</dbReference>
<organism evidence="2 3">
    <name type="scientific">Blepharisma stoltei</name>
    <dbReference type="NCBI Taxonomy" id="1481888"/>
    <lineage>
        <taxon>Eukaryota</taxon>
        <taxon>Sar</taxon>
        <taxon>Alveolata</taxon>
        <taxon>Ciliophora</taxon>
        <taxon>Postciliodesmatophora</taxon>
        <taxon>Heterotrichea</taxon>
        <taxon>Heterotrichida</taxon>
        <taxon>Blepharismidae</taxon>
        <taxon>Blepharisma</taxon>
    </lineage>
</organism>
<evidence type="ECO:0008006" key="4">
    <source>
        <dbReference type="Google" id="ProtNLM"/>
    </source>
</evidence>
<gene>
    <name evidence="2" type="ORF">BSTOLATCC_MIC13207</name>
</gene>
<name>A0AAU9ILU2_9CILI</name>
<evidence type="ECO:0000313" key="2">
    <source>
        <dbReference type="EMBL" id="CAG9315437.1"/>
    </source>
</evidence>
<keyword evidence="3" id="KW-1185">Reference proteome</keyword>
<protein>
    <recommendedName>
        <fullName evidence="4">UBX domain-containing protein</fullName>
    </recommendedName>
</protein>
<keyword evidence="1" id="KW-0175">Coiled coil</keyword>
<reference evidence="2" key="1">
    <citation type="submission" date="2021-09" db="EMBL/GenBank/DDBJ databases">
        <authorList>
            <consortium name="AG Swart"/>
            <person name="Singh M."/>
            <person name="Singh A."/>
            <person name="Seah K."/>
            <person name="Emmerich C."/>
        </authorList>
    </citation>
    <scope>NUCLEOTIDE SEQUENCE</scope>
    <source>
        <strain evidence="2">ATCC30299</strain>
    </source>
</reference>
<accession>A0AAU9ILU2</accession>
<proteinExistence type="predicted"/>